<proteinExistence type="predicted"/>
<evidence type="ECO:0008006" key="3">
    <source>
        <dbReference type="Google" id="ProtNLM"/>
    </source>
</evidence>
<dbReference type="Proteomes" id="UP000234560">
    <property type="component" value="Chromosome"/>
</dbReference>
<dbReference type="KEGG" id="cpyr:CYJ47_07250"/>
<dbReference type="Gene3D" id="3.40.50.300">
    <property type="entry name" value="P-loop containing nucleotide triphosphate hydrolases"/>
    <property type="match status" value="1"/>
</dbReference>
<organism evidence="1 2">
    <name type="scientific">Corynebacterium pyruviciproducens</name>
    <dbReference type="NCBI Taxonomy" id="598660"/>
    <lineage>
        <taxon>Bacteria</taxon>
        <taxon>Bacillati</taxon>
        <taxon>Actinomycetota</taxon>
        <taxon>Actinomycetes</taxon>
        <taxon>Mycobacteriales</taxon>
        <taxon>Corynebacteriaceae</taxon>
        <taxon>Corynebacterium</taxon>
    </lineage>
</organism>
<evidence type="ECO:0000313" key="1">
    <source>
        <dbReference type="EMBL" id="WOT01091.1"/>
    </source>
</evidence>
<accession>A0AAF0YQX3</accession>
<dbReference type="SUPFAM" id="SSF52540">
    <property type="entry name" value="P-loop containing nucleoside triphosphate hydrolases"/>
    <property type="match status" value="1"/>
</dbReference>
<dbReference type="AlphaFoldDB" id="A0AAF0YQX3"/>
<reference evidence="1" key="1">
    <citation type="submission" date="2017-12" db="EMBL/GenBank/DDBJ databases">
        <authorList>
            <person name="Thomas-White K."/>
            <person name="Wolfe A.J."/>
        </authorList>
    </citation>
    <scope>NUCLEOTIDE SEQUENCE</scope>
    <source>
        <strain evidence="1">UMB0763</strain>
    </source>
</reference>
<dbReference type="EMBL" id="CP136958">
    <property type="protein sequence ID" value="WOT01091.1"/>
    <property type="molecule type" value="Genomic_DNA"/>
</dbReference>
<reference evidence="1" key="2">
    <citation type="submission" date="2023-10" db="EMBL/GenBank/DDBJ databases">
        <authorList>
            <person name="Choi B."/>
        </authorList>
    </citation>
    <scope>NUCLEOTIDE SEQUENCE</scope>
    <source>
        <strain evidence="1">UMB0763</strain>
    </source>
</reference>
<protein>
    <recommendedName>
        <fullName evidence="3">Uridine kinase</fullName>
    </recommendedName>
</protein>
<gene>
    <name evidence="1" type="ORF">CYJ47_07250</name>
</gene>
<sequence>MISHEPSFHWRSQPFDQWLRALLACHPRWIAIDGRGSAGKSTLAARMSDVTGAPVVYVDDVSWNFSRFGWAEELKENIVAPVNAGEAVDYRPPGWVTHNRPGSIRVPGRCPLVIIEGTGLLRPELEWDTGVWVAGDLEALRARCIERGKDPNFYDDWQVEELPFIENNRPWLRADDVVDGSNLLGETIFHTATNPPE</sequence>
<name>A0AAF0YQX3_9CORY</name>
<evidence type="ECO:0000313" key="2">
    <source>
        <dbReference type="Proteomes" id="UP000234560"/>
    </source>
</evidence>
<dbReference type="InterPro" id="IPR027417">
    <property type="entry name" value="P-loop_NTPase"/>
</dbReference>
<dbReference type="RefSeq" id="WP_101677996.1">
    <property type="nucleotide sequence ID" value="NZ_CAMIHY010000094.1"/>
</dbReference>